<name>A0A840LCY1_9BURK</name>
<proteinExistence type="predicted"/>
<organism evidence="3 4">
    <name type="scientific">Roseateles oligotrophus</name>
    <dbReference type="NCBI Taxonomy" id="1769250"/>
    <lineage>
        <taxon>Bacteria</taxon>
        <taxon>Pseudomonadati</taxon>
        <taxon>Pseudomonadota</taxon>
        <taxon>Betaproteobacteria</taxon>
        <taxon>Burkholderiales</taxon>
        <taxon>Sphaerotilaceae</taxon>
        <taxon>Roseateles</taxon>
    </lineage>
</organism>
<feature type="signal peptide" evidence="1">
    <location>
        <begin position="1"/>
        <end position="21"/>
    </location>
</feature>
<keyword evidence="4" id="KW-1185">Reference proteome</keyword>
<evidence type="ECO:0000313" key="3">
    <source>
        <dbReference type="EMBL" id="MBB4845581.1"/>
    </source>
</evidence>
<evidence type="ECO:0000256" key="1">
    <source>
        <dbReference type="SAM" id="SignalP"/>
    </source>
</evidence>
<gene>
    <name evidence="3" type="ORF">HNP55_004133</name>
</gene>
<feature type="domain" description="Ice-binding protein C-terminal" evidence="2">
    <location>
        <begin position="137"/>
        <end position="162"/>
    </location>
</feature>
<dbReference type="Proteomes" id="UP000562027">
    <property type="component" value="Unassembled WGS sequence"/>
</dbReference>
<accession>A0A840LCY1</accession>
<dbReference type="NCBIfam" id="TIGR02595">
    <property type="entry name" value="PEP_CTERM"/>
    <property type="match status" value="1"/>
</dbReference>
<evidence type="ECO:0000259" key="2">
    <source>
        <dbReference type="Pfam" id="PF07589"/>
    </source>
</evidence>
<keyword evidence="1" id="KW-0732">Signal</keyword>
<dbReference type="EMBL" id="JACHLP010000010">
    <property type="protein sequence ID" value="MBB4845581.1"/>
    <property type="molecule type" value="Genomic_DNA"/>
</dbReference>
<dbReference type="InterPro" id="IPR013424">
    <property type="entry name" value="Ice-binding_C"/>
</dbReference>
<comment type="caution">
    <text evidence="3">The sequence shown here is derived from an EMBL/GenBank/DDBJ whole genome shotgun (WGS) entry which is preliminary data.</text>
</comment>
<protein>
    <recommendedName>
        <fullName evidence="2">Ice-binding protein C-terminal domain-containing protein</fullName>
    </recommendedName>
</protein>
<dbReference type="AlphaFoldDB" id="A0A840LCY1"/>
<dbReference type="Pfam" id="PF07589">
    <property type="entry name" value="PEP-CTERM"/>
    <property type="match status" value="1"/>
</dbReference>
<dbReference type="NCBIfam" id="NF038126">
    <property type="entry name" value="PEP_CTERM_FxDxF"/>
    <property type="match status" value="1"/>
</dbReference>
<sequence length="164" mass="16622">MKLKIITAAAVLAVSSLAARAATIDLGPLDGSSPDSSSGVSSKFALNASIADTWTFTLDTASQVSFGAQQSFSALSNAIRNFSGVLLGYGPLSLTTSSTQANLSWSGTLAAGSYTVNISGLSAARNTQYTTTLAAAPVPEPETYALLLAGLGVVGFVALRRKQG</sequence>
<feature type="chain" id="PRO_5032515912" description="Ice-binding protein C-terminal domain-containing protein" evidence="1">
    <location>
        <begin position="22"/>
        <end position="164"/>
    </location>
</feature>
<evidence type="ECO:0000313" key="4">
    <source>
        <dbReference type="Proteomes" id="UP000562027"/>
    </source>
</evidence>
<reference evidence="3 4" key="1">
    <citation type="submission" date="2020-08" db="EMBL/GenBank/DDBJ databases">
        <title>Functional genomics of gut bacteria from endangered species of beetles.</title>
        <authorList>
            <person name="Carlos-Shanley C."/>
        </authorList>
    </citation>
    <scope>NUCLEOTIDE SEQUENCE [LARGE SCALE GENOMIC DNA]</scope>
    <source>
        <strain evidence="3 4">S00239</strain>
    </source>
</reference>